<evidence type="ECO:0000256" key="1">
    <source>
        <dbReference type="ARBA" id="ARBA00004141"/>
    </source>
</evidence>
<feature type="coiled-coil region" evidence="8">
    <location>
        <begin position="368"/>
        <end position="395"/>
    </location>
</feature>
<dbReference type="PROSITE" id="PS50111">
    <property type="entry name" value="CHEMOTAXIS_TRANSDUC_2"/>
    <property type="match status" value="1"/>
</dbReference>
<evidence type="ECO:0000256" key="5">
    <source>
        <dbReference type="ARBA" id="ARBA00023224"/>
    </source>
</evidence>
<feature type="region of interest" description="Disordered" evidence="9">
    <location>
        <begin position="1"/>
        <end position="28"/>
    </location>
</feature>
<dbReference type="PRINTS" id="PR00260">
    <property type="entry name" value="CHEMTRNSDUCR"/>
</dbReference>
<comment type="subcellular location">
    <subcellularLocation>
        <location evidence="1">Membrane</location>
        <topology evidence="1">Multi-pass membrane protein</topology>
    </subcellularLocation>
</comment>
<dbReference type="SMART" id="SM00283">
    <property type="entry name" value="MA"/>
    <property type="match status" value="1"/>
</dbReference>
<comment type="caution">
    <text evidence="13">The sequence shown here is derived from an EMBL/GenBank/DDBJ whole genome shotgun (WGS) entry which is preliminary data.</text>
</comment>
<dbReference type="GO" id="GO:0016020">
    <property type="term" value="C:membrane"/>
    <property type="evidence" value="ECO:0007669"/>
    <property type="project" value="UniProtKB-SubCell"/>
</dbReference>
<evidence type="ECO:0000256" key="4">
    <source>
        <dbReference type="ARBA" id="ARBA00023136"/>
    </source>
</evidence>
<keyword evidence="14" id="KW-1185">Reference proteome</keyword>
<dbReference type="Pfam" id="PF00015">
    <property type="entry name" value="MCPsignal"/>
    <property type="match status" value="1"/>
</dbReference>
<evidence type="ECO:0000256" key="8">
    <source>
        <dbReference type="SAM" id="Coils"/>
    </source>
</evidence>
<feature type="transmembrane region" description="Helical" evidence="10">
    <location>
        <begin position="331"/>
        <end position="357"/>
    </location>
</feature>
<accession>A0A557R2N7</accession>
<sequence length="711" mass="75018">MATTTTSSLKGAAAQAPTIMESEASQKAGNASAARPGLAILGKRPIADQLRLLGAVLLVLVIALGVLIYQQTQQAANATSYLFAAGEMRMLSEQTAKSGQLSLQGDAAAFAELRNGRAEFDRLLAAVTSGGQVSPAKADSAVPASPAPFAAPLESLAAIWAKTDKDTQLLLAQEKNLTTLSTSVETINEKNALLLDITEQVAALKLQGGASAREIATANRLVMLTQRIAKNANALLVADAIDPEVAFLLGKDTNSFREILGQLKEMTPDGTTRGKLAELETVANESLAAVSGILGNIQYLVQAKQAGRRIIDNARPLSEQANQLTSSYADYYGGFGTLPLAIAVVGALAVLTLIAMVKMYRDDLGARQLEAEGQKKSAEDERNQTQQAILRLMNEMGDLADGDLTIRATVTEDITGAIADSVNYTVEELAVLVRRINDAAGRVTSATEAARRTSNELLSAAQRQSEELEEVGDTVQSMARSMTEASELAMQSAQVARRSLDSANKGRDAVENTIKGMNEIREKIQETSKRIKRLGESSQEIGEIVELISDITEQTNVLALNAAIQAASAGEAGRGFTVVAEEVQRLAERSAEATKQISAIVKTIQTDTQDAVSAMETATRDVVAGAALSDSAGQALVEIRSVSSETASLIEQISTDTQRQAASATRVAESMRGIQAITEQTTRGTKQTAVSIGELADLAVELKGSVSGFKV</sequence>
<name>A0A557R2N7_9RHOO</name>
<evidence type="ECO:0000313" key="13">
    <source>
        <dbReference type="EMBL" id="TVO59402.1"/>
    </source>
</evidence>
<dbReference type="InterPro" id="IPR004090">
    <property type="entry name" value="Chemotax_Me-accpt_rcpt"/>
</dbReference>
<proteinExistence type="inferred from homology"/>
<dbReference type="CDD" id="cd11386">
    <property type="entry name" value="MCP_signal"/>
    <property type="match status" value="1"/>
</dbReference>
<dbReference type="AlphaFoldDB" id="A0A557R2N7"/>
<evidence type="ECO:0000256" key="6">
    <source>
        <dbReference type="ARBA" id="ARBA00029447"/>
    </source>
</evidence>
<evidence type="ECO:0000259" key="11">
    <source>
        <dbReference type="PROSITE" id="PS50111"/>
    </source>
</evidence>
<comment type="similarity">
    <text evidence="6">Belongs to the methyl-accepting chemotaxis (MCP) protein family.</text>
</comment>
<evidence type="ECO:0000256" key="7">
    <source>
        <dbReference type="PROSITE-ProRule" id="PRU00284"/>
    </source>
</evidence>
<keyword evidence="8" id="KW-0175">Coiled coil</keyword>
<evidence type="ECO:0000256" key="2">
    <source>
        <dbReference type="ARBA" id="ARBA00022692"/>
    </source>
</evidence>
<dbReference type="InterPro" id="IPR029095">
    <property type="entry name" value="NarX-like_N"/>
</dbReference>
<dbReference type="SUPFAM" id="SSF58104">
    <property type="entry name" value="Methyl-accepting chemotaxis protein (MCP) signaling domain"/>
    <property type="match status" value="1"/>
</dbReference>
<dbReference type="GO" id="GO:0006935">
    <property type="term" value="P:chemotaxis"/>
    <property type="evidence" value="ECO:0007669"/>
    <property type="project" value="InterPro"/>
</dbReference>
<evidence type="ECO:0000256" key="9">
    <source>
        <dbReference type="SAM" id="MobiDB-lite"/>
    </source>
</evidence>
<dbReference type="InterPro" id="IPR004089">
    <property type="entry name" value="MCPsignal_dom"/>
</dbReference>
<protein>
    <submittedName>
        <fullName evidence="13">Methyl-accepting chemotaxis protein</fullName>
    </submittedName>
</protein>
<dbReference type="GO" id="GO:0004888">
    <property type="term" value="F:transmembrane signaling receptor activity"/>
    <property type="evidence" value="ECO:0007669"/>
    <property type="project" value="InterPro"/>
</dbReference>
<evidence type="ECO:0000256" key="3">
    <source>
        <dbReference type="ARBA" id="ARBA00022989"/>
    </source>
</evidence>
<keyword evidence="5 7" id="KW-0807">Transducer</keyword>
<keyword evidence="3 10" id="KW-1133">Transmembrane helix</keyword>
<keyword evidence="2 10" id="KW-0812">Transmembrane</keyword>
<dbReference type="PROSITE" id="PS50885">
    <property type="entry name" value="HAMP"/>
    <property type="match status" value="1"/>
</dbReference>
<dbReference type="PANTHER" id="PTHR32089:SF119">
    <property type="entry name" value="METHYL-ACCEPTING CHEMOTAXIS PROTEIN CTPL"/>
    <property type="match status" value="1"/>
</dbReference>
<dbReference type="Gene3D" id="1.10.287.950">
    <property type="entry name" value="Methyl-accepting chemotaxis protein"/>
    <property type="match status" value="1"/>
</dbReference>
<feature type="transmembrane region" description="Helical" evidence="10">
    <location>
        <begin position="50"/>
        <end position="69"/>
    </location>
</feature>
<dbReference type="Proteomes" id="UP000319502">
    <property type="component" value="Unassembled WGS sequence"/>
</dbReference>
<feature type="domain" description="Methyl-accepting transducer" evidence="11">
    <location>
        <begin position="439"/>
        <end position="675"/>
    </location>
</feature>
<feature type="domain" description="HAMP" evidence="12">
    <location>
        <begin position="383"/>
        <end position="434"/>
    </location>
</feature>
<dbReference type="Pfam" id="PF13675">
    <property type="entry name" value="PilJ"/>
    <property type="match status" value="1"/>
</dbReference>
<dbReference type="PANTHER" id="PTHR32089">
    <property type="entry name" value="METHYL-ACCEPTING CHEMOTAXIS PROTEIN MCPB"/>
    <property type="match status" value="1"/>
</dbReference>
<dbReference type="EMBL" id="VMNK01000002">
    <property type="protein sequence ID" value="TVO59402.1"/>
    <property type="molecule type" value="Genomic_DNA"/>
</dbReference>
<evidence type="ECO:0000256" key="10">
    <source>
        <dbReference type="SAM" id="Phobius"/>
    </source>
</evidence>
<dbReference type="GO" id="GO:0007165">
    <property type="term" value="P:signal transduction"/>
    <property type="evidence" value="ECO:0007669"/>
    <property type="project" value="UniProtKB-KW"/>
</dbReference>
<dbReference type="InterPro" id="IPR003660">
    <property type="entry name" value="HAMP_dom"/>
</dbReference>
<dbReference type="RefSeq" id="WP_144307915.1">
    <property type="nucleotide sequence ID" value="NZ_VMNK01000002.1"/>
</dbReference>
<evidence type="ECO:0000259" key="12">
    <source>
        <dbReference type="PROSITE" id="PS50885"/>
    </source>
</evidence>
<keyword evidence="4 10" id="KW-0472">Membrane</keyword>
<reference evidence="13 14" key="1">
    <citation type="submission" date="2019-07" db="EMBL/GenBank/DDBJ databases">
        <title>The pathways for chlorine oxyanion respiration interact through the shared metabolite chlorate.</title>
        <authorList>
            <person name="Barnum T.P."/>
            <person name="Cheng Y."/>
            <person name="Hill K.A."/>
            <person name="Lucas L.N."/>
            <person name="Carlson H.K."/>
            <person name="Coates J.D."/>
        </authorList>
    </citation>
    <scope>NUCLEOTIDE SEQUENCE [LARGE SCALE GENOMIC DNA]</scope>
    <source>
        <strain evidence="13 14">SFB-3</strain>
    </source>
</reference>
<evidence type="ECO:0000313" key="14">
    <source>
        <dbReference type="Proteomes" id="UP000319502"/>
    </source>
</evidence>
<organism evidence="13 14">
    <name type="scientific">Denitromonas halophila</name>
    <dbReference type="NCBI Taxonomy" id="1629404"/>
    <lineage>
        <taxon>Bacteria</taxon>
        <taxon>Pseudomonadati</taxon>
        <taxon>Pseudomonadota</taxon>
        <taxon>Betaproteobacteria</taxon>
        <taxon>Rhodocyclales</taxon>
        <taxon>Zoogloeaceae</taxon>
        <taxon>Denitromonas</taxon>
    </lineage>
</organism>
<gene>
    <name evidence="13" type="ORF">FHP91_01405</name>
</gene>
<dbReference type="OrthoDB" id="9177152at2"/>